<dbReference type="InterPro" id="IPR000697">
    <property type="entry name" value="WH1/EVH1_dom"/>
</dbReference>
<evidence type="ECO:0000313" key="3">
    <source>
        <dbReference type="EMBL" id="WAR19128.1"/>
    </source>
</evidence>
<feature type="region of interest" description="Disordered" evidence="1">
    <location>
        <begin position="143"/>
        <end position="228"/>
    </location>
</feature>
<dbReference type="Pfam" id="PF05210">
    <property type="entry name" value="Sprouty"/>
    <property type="match status" value="1"/>
</dbReference>
<feature type="compositionally biased region" description="Low complexity" evidence="1">
    <location>
        <begin position="143"/>
        <end position="162"/>
    </location>
</feature>
<reference evidence="3" key="1">
    <citation type="submission" date="2022-11" db="EMBL/GenBank/DDBJ databases">
        <title>Centuries of genome instability and evolution in soft-shell clam transmissible cancer (bioRxiv).</title>
        <authorList>
            <person name="Hart S.F.M."/>
            <person name="Yonemitsu M.A."/>
            <person name="Giersch R.M."/>
            <person name="Beal B.F."/>
            <person name="Arriagada G."/>
            <person name="Davis B.W."/>
            <person name="Ostrander E.A."/>
            <person name="Goff S.P."/>
            <person name="Metzger M.J."/>
        </authorList>
    </citation>
    <scope>NUCLEOTIDE SEQUENCE</scope>
    <source>
        <strain evidence="3">MELC-2E11</strain>
        <tissue evidence="3">Siphon/mantle</tissue>
    </source>
</reference>
<proteinExistence type="predicted"/>
<organism evidence="3 4">
    <name type="scientific">Mya arenaria</name>
    <name type="common">Soft-shell clam</name>
    <dbReference type="NCBI Taxonomy" id="6604"/>
    <lineage>
        <taxon>Eukaryota</taxon>
        <taxon>Metazoa</taxon>
        <taxon>Spiralia</taxon>
        <taxon>Lophotrochozoa</taxon>
        <taxon>Mollusca</taxon>
        <taxon>Bivalvia</taxon>
        <taxon>Autobranchia</taxon>
        <taxon>Heteroconchia</taxon>
        <taxon>Euheterodonta</taxon>
        <taxon>Imparidentia</taxon>
        <taxon>Neoheterodontei</taxon>
        <taxon>Myida</taxon>
        <taxon>Myoidea</taxon>
        <taxon>Myidae</taxon>
        <taxon>Mya</taxon>
    </lineage>
</organism>
<dbReference type="PANTHER" id="PTHR11202">
    <property type="entry name" value="SPROUTY-RELATED, EVH1 DOMAIN-CONTAINING PROTEIN FAMILY MEMBER"/>
    <property type="match status" value="1"/>
</dbReference>
<feature type="compositionally biased region" description="Basic residues" evidence="1">
    <location>
        <begin position="175"/>
        <end position="192"/>
    </location>
</feature>
<keyword evidence="4" id="KW-1185">Reference proteome</keyword>
<protein>
    <submittedName>
        <fullName evidence="3">SPRE2-like protein</fullName>
    </submittedName>
</protein>
<gene>
    <name evidence="3" type="ORF">MAR_000966</name>
</gene>
<dbReference type="InterPro" id="IPR011993">
    <property type="entry name" value="PH-like_dom_sf"/>
</dbReference>
<feature type="region of interest" description="Disordered" evidence="1">
    <location>
        <begin position="278"/>
        <end position="303"/>
    </location>
</feature>
<dbReference type="EMBL" id="CP111022">
    <property type="protein sequence ID" value="WAR19128.1"/>
    <property type="molecule type" value="Genomic_DNA"/>
</dbReference>
<dbReference type="SUPFAM" id="SSF50729">
    <property type="entry name" value="PH domain-like"/>
    <property type="match status" value="1"/>
</dbReference>
<name>A0ABY7FAD1_MYAAR</name>
<feature type="compositionally biased region" description="Basic and acidic residues" evidence="1">
    <location>
        <begin position="199"/>
        <end position="217"/>
    </location>
</feature>
<dbReference type="SMART" id="SM00461">
    <property type="entry name" value="WH1"/>
    <property type="match status" value="1"/>
</dbReference>
<evidence type="ECO:0000313" key="4">
    <source>
        <dbReference type="Proteomes" id="UP001164746"/>
    </source>
</evidence>
<evidence type="ECO:0000256" key="1">
    <source>
        <dbReference type="SAM" id="MobiDB-lite"/>
    </source>
</evidence>
<sequence length="424" mass="47986">MTENLSKDDETLVRVQAQVMTRDDSSGGWVPMGGGGLSYVGLVRRVKPEESKSEYLILGQRIADNSVVLKCDIKKDIRYTIPNPKFHHWHIEDKRFGLTFERYDDAKAFDRGIRKAVADLTNGFGDDKADDVFKELVLPISRTGSSSQSTTSTTTNSPQSPTMYTSSIPDMYTSHTHHHLHRVHYLPHRHKPQSLDKSSSSRDEYESPEEVWVRPDEPTTLGTKSDQGLLDTVSSDNVELKEYSYVIFARKQQHEYSYPNLEPVHKSSTKREAIIGKKHHSQITIQPKPPLPVKSNKKNKNSNNVQTNRLLTKARCKHCHETFAHEDNHRGSCEEAPDNVEKCIEFITCVTCAKGLIYHCMADPDGEYGRVCICDSSDEANCKKWTVLSVLSMFVPCLWCYWPLKACHMCGVYCGCCGGRHKAS</sequence>
<dbReference type="InterPro" id="IPR007875">
    <property type="entry name" value="Sprouty"/>
</dbReference>
<dbReference type="PANTHER" id="PTHR11202:SF3">
    <property type="entry name" value="SPROUTY-RELATED PROTEIN WITH EVH-1 DOMAIN, ISOFORM C"/>
    <property type="match status" value="1"/>
</dbReference>
<feature type="domain" description="WH1" evidence="2">
    <location>
        <begin position="4"/>
        <end position="120"/>
    </location>
</feature>
<dbReference type="PROSITE" id="PS50229">
    <property type="entry name" value="WH1"/>
    <property type="match status" value="1"/>
</dbReference>
<dbReference type="PROSITE" id="PS51227">
    <property type="entry name" value="SPR"/>
    <property type="match status" value="1"/>
</dbReference>
<accession>A0ABY7FAD1</accession>
<dbReference type="Pfam" id="PF00568">
    <property type="entry name" value="WH1"/>
    <property type="match status" value="1"/>
</dbReference>
<dbReference type="Proteomes" id="UP001164746">
    <property type="component" value="Chromosome 11"/>
</dbReference>
<dbReference type="Gene3D" id="2.30.29.30">
    <property type="entry name" value="Pleckstrin-homology domain (PH domain)/Phosphotyrosine-binding domain (PTB)"/>
    <property type="match status" value="1"/>
</dbReference>
<evidence type="ECO:0000259" key="2">
    <source>
        <dbReference type="PROSITE" id="PS50229"/>
    </source>
</evidence>